<keyword evidence="5 7" id="KW-1133">Transmembrane helix</keyword>
<dbReference type="Proteomes" id="UP000199236">
    <property type="component" value="Unassembled WGS sequence"/>
</dbReference>
<keyword evidence="8" id="KW-0966">Cell projection</keyword>
<gene>
    <name evidence="8" type="ORF">SAMN04488056_102170</name>
</gene>
<comment type="subcellular location">
    <subcellularLocation>
        <location evidence="1">Cell membrane</location>
        <topology evidence="1">Multi-pass membrane protein</topology>
    </subcellularLocation>
</comment>
<evidence type="ECO:0000256" key="1">
    <source>
        <dbReference type="ARBA" id="ARBA00004651"/>
    </source>
</evidence>
<organism evidence="8 9">
    <name type="scientific">Cohaesibacter marisflavi</name>
    <dbReference type="NCBI Taxonomy" id="655353"/>
    <lineage>
        <taxon>Bacteria</taxon>
        <taxon>Pseudomonadati</taxon>
        <taxon>Pseudomonadota</taxon>
        <taxon>Alphaproteobacteria</taxon>
        <taxon>Hyphomicrobiales</taxon>
        <taxon>Cohaesibacteraceae</taxon>
    </lineage>
</organism>
<comment type="similarity">
    <text evidence="2">Belongs to the FliR/MopE/SpaR family.</text>
</comment>
<dbReference type="GO" id="GO:0006605">
    <property type="term" value="P:protein targeting"/>
    <property type="evidence" value="ECO:0007669"/>
    <property type="project" value="InterPro"/>
</dbReference>
<dbReference type="PANTHER" id="PTHR30065:SF1">
    <property type="entry name" value="SURFACE PRESENTATION OF ANTIGENS PROTEIN SPAR"/>
    <property type="match status" value="1"/>
</dbReference>
<keyword evidence="4 7" id="KW-0812">Transmembrane</keyword>
<evidence type="ECO:0000256" key="5">
    <source>
        <dbReference type="ARBA" id="ARBA00022989"/>
    </source>
</evidence>
<dbReference type="PANTHER" id="PTHR30065">
    <property type="entry name" value="FLAGELLAR BIOSYNTHETIC PROTEIN FLIR"/>
    <property type="match status" value="1"/>
</dbReference>
<evidence type="ECO:0000313" key="8">
    <source>
        <dbReference type="EMBL" id="SFN83948.1"/>
    </source>
</evidence>
<dbReference type="OrthoDB" id="9779817at2"/>
<dbReference type="AlphaFoldDB" id="A0A1I5CAC2"/>
<dbReference type="InterPro" id="IPR002010">
    <property type="entry name" value="T3SS_IM_R"/>
</dbReference>
<proteinExistence type="inferred from homology"/>
<dbReference type="RefSeq" id="WP_090069352.1">
    <property type="nucleotide sequence ID" value="NZ_FOVR01000002.1"/>
</dbReference>
<dbReference type="Pfam" id="PF01311">
    <property type="entry name" value="Bac_export_1"/>
    <property type="match status" value="1"/>
</dbReference>
<feature type="transmembrane region" description="Helical" evidence="7">
    <location>
        <begin position="70"/>
        <end position="92"/>
    </location>
</feature>
<feature type="transmembrane region" description="Helical" evidence="7">
    <location>
        <begin position="179"/>
        <end position="201"/>
    </location>
</feature>
<dbReference type="GO" id="GO:0005886">
    <property type="term" value="C:plasma membrane"/>
    <property type="evidence" value="ECO:0007669"/>
    <property type="project" value="UniProtKB-SubCell"/>
</dbReference>
<feature type="transmembrane region" description="Helical" evidence="7">
    <location>
        <begin position="128"/>
        <end position="147"/>
    </location>
</feature>
<evidence type="ECO:0000256" key="2">
    <source>
        <dbReference type="ARBA" id="ARBA00009772"/>
    </source>
</evidence>
<evidence type="ECO:0000256" key="4">
    <source>
        <dbReference type="ARBA" id="ARBA00022692"/>
    </source>
</evidence>
<feature type="transmembrane region" description="Helical" evidence="7">
    <location>
        <begin position="213"/>
        <end position="241"/>
    </location>
</feature>
<reference evidence="8 9" key="1">
    <citation type="submission" date="2016-10" db="EMBL/GenBank/DDBJ databases">
        <authorList>
            <person name="de Groot N.N."/>
        </authorList>
    </citation>
    <scope>NUCLEOTIDE SEQUENCE [LARGE SCALE GENOMIC DNA]</scope>
    <source>
        <strain evidence="8 9">CGMCC 1.9157</strain>
    </source>
</reference>
<evidence type="ECO:0000256" key="3">
    <source>
        <dbReference type="ARBA" id="ARBA00022475"/>
    </source>
</evidence>
<keyword evidence="6 7" id="KW-0472">Membrane</keyword>
<sequence length="250" mass="26937">MAWIQPTTLLAVFLIQCRIGGCLMVMPGFGSSRIPMNVRLFISIAVSIGLAPLLLAPVMKSLPDTNLDRVFLLITTELMTGITIGFIGRIFMTALETMGSYAAMFMNLAAMGGSPLESNDALPPMVNIISMTAIVMIFVSGLHWQLISGLVSSFSVIPPGLTFDVQGSLIQFVDTLTEAFLVALRVSSPFVLYAVLANLSLGLLNKFTPQIPVYFVSMPFILMGGLLLTMFVVSEMVGIFIDALSLALSR</sequence>
<protein>
    <submittedName>
        <fullName evidence="8">Flagellar biosynthetic protein FliR</fullName>
    </submittedName>
</protein>
<feature type="transmembrane region" description="Helical" evidence="7">
    <location>
        <begin position="7"/>
        <end position="26"/>
    </location>
</feature>
<dbReference type="EMBL" id="FOVR01000002">
    <property type="protein sequence ID" value="SFN83948.1"/>
    <property type="molecule type" value="Genomic_DNA"/>
</dbReference>
<feature type="transmembrane region" description="Helical" evidence="7">
    <location>
        <begin position="38"/>
        <end position="58"/>
    </location>
</feature>
<evidence type="ECO:0000256" key="7">
    <source>
        <dbReference type="SAM" id="Phobius"/>
    </source>
</evidence>
<evidence type="ECO:0000256" key="6">
    <source>
        <dbReference type="ARBA" id="ARBA00023136"/>
    </source>
</evidence>
<keyword evidence="8" id="KW-0282">Flagellum</keyword>
<name>A0A1I5CAC2_9HYPH</name>
<dbReference type="PRINTS" id="PR00953">
    <property type="entry name" value="TYPE3IMRPROT"/>
</dbReference>
<keyword evidence="9" id="KW-1185">Reference proteome</keyword>
<keyword evidence="8" id="KW-0969">Cilium</keyword>
<dbReference type="STRING" id="655353.SAMN04488056_102170"/>
<evidence type="ECO:0000313" key="9">
    <source>
        <dbReference type="Proteomes" id="UP000199236"/>
    </source>
</evidence>
<keyword evidence="3" id="KW-1003">Cell membrane</keyword>
<accession>A0A1I5CAC2</accession>